<keyword evidence="2" id="KW-0472">Membrane</keyword>
<dbReference type="AlphaFoldDB" id="A0AAD5MAG9"/>
<evidence type="ECO:0000313" key="3">
    <source>
        <dbReference type="EMBL" id="KAJ0407992.1"/>
    </source>
</evidence>
<feature type="region of interest" description="Disordered" evidence="1">
    <location>
        <begin position="1"/>
        <end position="62"/>
    </location>
</feature>
<evidence type="ECO:0000256" key="2">
    <source>
        <dbReference type="SAM" id="Phobius"/>
    </source>
</evidence>
<name>A0AAD5MAG9_PYTIN</name>
<feature type="compositionally biased region" description="Polar residues" evidence="1">
    <location>
        <begin position="43"/>
        <end position="60"/>
    </location>
</feature>
<keyword evidence="2" id="KW-1133">Transmembrane helix</keyword>
<evidence type="ECO:0000256" key="1">
    <source>
        <dbReference type="SAM" id="MobiDB-lite"/>
    </source>
</evidence>
<evidence type="ECO:0000313" key="4">
    <source>
        <dbReference type="Proteomes" id="UP001209570"/>
    </source>
</evidence>
<feature type="transmembrane region" description="Helical" evidence="2">
    <location>
        <begin position="102"/>
        <end position="119"/>
    </location>
</feature>
<protein>
    <submittedName>
        <fullName evidence="3">Uncharacterized protein</fullName>
    </submittedName>
</protein>
<dbReference type="EMBL" id="JAKCXM010000015">
    <property type="protein sequence ID" value="KAJ0407992.1"/>
    <property type="molecule type" value="Genomic_DNA"/>
</dbReference>
<keyword evidence="4" id="KW-1185">Reference proteome</keyword>
<comment type="caution">
    <text evidence="3">The sequence shown here is derived from an EMBL/GenBank/DDBJ whole genome shotgun (WGS) entry which is preliminary data.</text>
</comment>
<sequence length="175" mass="18801">MAKMKTANATLPLLQHRSPPAKGTSASSPTKPKAYGAVEDHSNVGSPTSSYGSTAASSPTRPRVASEELIVPHVEQVSSVYYGVDAFSPTLVDFYTLDQKRLTLLSATGFFLSSTLQFMDPMAVIFPFQMCMTPIALGCVVGLCSSVLGFVELESSHKRHKHPEYGLLKNPSGYV</sequence>
<gene>
    <name evidence="3" type="ORF">P43SY_000196</name>
</gene>
<reference evidence="3" key="1">
    <citation type="submission" date="2021-12" db="EMBL/GenBank/DDBJ databases">
        <title>Prjna785345.</title>
        <authorList>
            <person name="Rujirawat T."/>
            <person name="Krajaejun T."/>
        </authorList>
    </citation>
    <scope>NUCLEOTIDE SEQUENCE</scope>
    <source>
        <strain evidence="3">Pi057C3</strain>
    </source>
</reference>
<proteinExistence type="predicted"/>
<dbReference type="Proteomes" id="UP001209570">
    <property type="component" value="Unassembled WGS sequence"/>
</dbReference>
<organism evidence="3 4">
    <name type="scientific">Pythium insidiosum</name>
    <name type="common">Pythiosis disease agent</name>
    <dbReference type="NCBI Taxonomy" id="114742"/>
    <lineage>
        <taxon>Eukaryota</taxon>
        <taxon>Sar</taxon>
        <taxon>Stramenopiles</taxon>
        <taxon>Oomycota</taxon>
        <taxon>Peronosporomycetes</taxon>
        <taxon>Pythiales</taxon>
        <taxon>Pythiaceae</taxon>
        <taxon>Pythium</taxon>
    </lineage>
</organism>
<accession>A0AAD5MAG9</accession>
<keyword evidence="2" id="KW-0812">Transmembrane</keyword>
<feature type="transmembrane region" description="Helical" evidence="2">
    <location>
        <begin position="125"/>
        <end position="151"/>
    </location>
</feature>